<dbReference type="Proteomes" id="UP000231025">
    <property type="component" value="Unassembled WGS sequence"/>
</dbReference>
<dbReference type="InterPro" id="IPR000424">
    <property type="entry name" value="Primosome_PriB/ssb"/>
</dbReference>
<dbReference type="SUPFAM" id="SSF50249">
    <property type="entry name" value="Nucleic acid-binding proteins"/>
    <property type="match status" value="1"/>
</dbReference>
<feature type="compositionally biased region" description="Basic and acidic residues" evidence="4">
    <location>
        <begin position="114"/>
        <end position="153"/>
    </location>
</feature>
<dbReference type="GO" id="GO:0009295">
    <property type="term" value="C:nucleoid"/>
    <property type="evidence" value="ECO:0007669"/>
    <property type="project" value="TreeGrafter"/>
</dbReference>
<dbReference type="InterPro" id="IPR011344">
    <property type="entry name" value="ssDNA-bd"/>
</dbReference>
<dbReference type="PANTHER" id="PTHR10302">
    <property type="entry name" value="SINGLE-STRANDED DNA-BINDING PROTEIN"/>
    <property type="match status" value="1"/>
</dbReference>
<dbReference type="PROSITE" id="PS50935">
    <property type="entry name" value="SSB"/>
    <property type="match status" value="1"/>
</dbReference>
<name>A0A2G9Y7V4_9BACT</name>
<feature type="region of interest" description="Disordered" evidence="4">
    <location>
        <begin position="114"/>
        <end position="167"/>
    </location>
</feature>
<dbReference type="PIRSF" id="PIRSF002070">
    <property type="entry name" value="SSB"/>
    <property type="match status" value="1"/>
</dbReference>
<protein>
    <recommendedName>
        <fullName evidence="2 3">Single-stranded DNA-binding protein</fullName>
        <shortName evidence="2">SSB</shortName>
    </recommendedName>
</protein>
<feature type="compositionally biased region" description="Acidic residues" evidence="4">
    <location>
        <begin position="154"/>
        <end position="167"/>
    </location>
</feature>
<comment type="subunit">
    <text evidence="2">Homotetramer.</text>
</comment>
<sequence length="167" mass="19022">MSSRSMNRVTLIGNLTRDPELKYTPAGTAVCTFGVATNRSWTTANGQTREEVQYHRIVAWQKLAELCGKLLTKGRKVYLDGRLIYRSFIGKDGQQRSITEIVLDDFIVFGDGRRPAETTVSEEKPTEPLPKKLEPDEKNSTSERKIEMKKEKEESQEENVNPDDIPF</sequence>
<keyword evidence="1 2" id="KW-0238">DNA-binding</keyword>
<dbReference type="Pfam" id="PF00436">
    <property type="entry name" value="SSB"/>
    <property type="match status" value="1"/>
</dbReference>
<dbReference type="EMBL" id="PCRE01000044">
    <property type="protein sequence ID" value="PIP14803.1"/>
    <property type="molecule type" value="Genomic_DNA"/>
</dbReference>
<evidence type="ECO:0000256" key="3">
    <source>
        <dbReference type="PIRNR" id="PIRNR002070"/>
    </source>
</evidence>
<gene>
    <name evidence="5" type="ORF">COX47_03105</name>
</gene>
<reference evidence="5 6" key="1">
    <citation type="submission" date="2017-09" db="EMBL/GenBank/DDBJ databases">
        <title>Depth-based differentiation of microbial function through sediment-hosted aquifers and enrichment of novel symbionts in the deep terrestrial subsurface.</title>
        <authorList>
            <person name="Probst A.J."/>
            <person name="Ladd B."/>
            <person name="Jarett J.K."/>
            <person name="Geller-Mcgrath D.E."/>
            <person name="Sieber C.M."/>
            <person name="Emerson J.B."/>
            <person name="Anantharaman K."/>
            <person name="Thomas B.C."/>
            <person name="Malmstrom R."/>
            <person name="Stieglmeier M."/>
            <person name="Klingl A."/>
            <person name="Woyke T."/>
            <person name="Ryan C.M."/>
            <person name="Banfield J.F."/>
        </authorList>
    </citation>
    <scope>NUCLEOTIDE SEQUENCE [LARGE SCALE GENOMIC DNA]</scope>
    <source>
        <strain evidence="5">CG23_combo_of_CG06-09_8_20_14_all_35_49</strain>
    </source>
</reference>
<dbReference type="Gene3D" id="2.40.50.140">
    <property type="entry name" value="Nucleic acid-binding proteins"/>
    <property type="match status" value="1"/>
</dbReference>
<dbReference type="HAMAP" id="MF_00984">
    <property type="entry name" value="SSB"/>
    <property type="match status" value="1"/>
</dbReference>
<comment type="caution">
    <text evidence="5">The sequence shown here is derived from an EMBL/GenBank/DDBJ whole genome shotgun (WGS) entry which is preliminary data.</text>
</comment>
<organism evidence="5 6">
    <name type="scientific">Candidatus Roizmanbacteria bacterium CG23_combo_of_CG06-09_8_20_14_all_35_49</name>
    <dbReference type="NCBI Taxonomy" id="1974863"/>
    <lineage>
        <taxon>Bacteria</taxon>
        <taxon>Candidatus Roizmaniibacteriota</taxon>
    </lineage>
</organism>
<accession>A0A2G9Y7V4</accession>
<evidence type="ECO:0000256" key="2">
    <source>
        <dbReference type="HAMAP-Rule" id="MF_00984"/>
    </source>
</evidence>
<proteinExistence type="inferred from homology"/>
<dbReference type="GO" id="GO:0006260">
    <property type="term" value="P:DNA replication"/>
    <property type="evidence" value="ECO:0007669"/>
    <property type="project" value="InterPro"/>
</dbReference>
<evidence type="ECO:0000256" key="1">
    <source>
        <dbReference type="ARBA" id="ARBA00023125"/>
    </source>
</evidence>
<dbReference type="CDD" id="cd04496">
    <property type="entry name" value="SSB_OBF"/>
    <property type="match status" value="1"/>
</dbReference>
<comment type="caution">
    <text evidence="2">Lacks conserved residue(s) required for the propagation of feature annotation.</text>
</comment>
<dbReference type="GO" id="GO:0003697">
    <property type="term" value="F:single-stranded DNA binding"/>
    <property type="evidence" value="ECO:0007669"/>
    <property type="project" value="UniProtKB-UniRule"/>
</dbReference>
<evidence type="ECO:0000256" key="4">
    <source>
        <dbReference type="SAM" id="MobiDB-lite"/>
    </source>
</evidence>
<dbReference type="PANTHER" id="PTHR10302:SF27">
    <property type="entry name" value="SINGLE-STRANDED DNA-BINDING PROTEIN"/>
    <property type="match status" value="1"/>
</dbReference>
<dbReference type="AlphaFoldDB" id="A0A2G9Y7V4"/>
<dbReference type="InterPro" id="IPR012340">
    <property type="entry name" value="NA-bd_OB-fold"/>
</dbReference>
<dbReference type="NCBIfam" id="TIGR00621">
    <property type="entry name" value="ssb"/>
    <property type="match status" value="1"/>
</dbReference>
<evidence type="ECO:0000313" key="5">
    <source>
        <dbReference type="EMBL" id="PIP14803.1"/>
    </source>
</evidence>
<evidence type="ECO:0000313" key="6">
    <source>
        <dbReference type="Proteomes" id="UP000231025"/>
    </source>
</evidence>